<organism evidence="1 2">
    <name type="scientific">Sinobaca qinghaiensis</name>
    <dbReference type="NCBI Taxonomy" id="342944"/>
    <lineage>
        <taxon>Bacteria</taxon>
        <taxon>Bacillati</taxon>
        <taxon>Bacillota</taxon>
        <taxon>Bacilli</taxon>
        <taxon>Bacillales</taxon>
        <taxon>Sporolactobacillaceae</taxon>
        <taxon>Sinobaca</taxon>
    </lineage>
</organism>
<evidence type="ECO:0000313" key="2">
    <source>
        <dbReference type="Proteomes" id="UP000285120"/>
    </source>
</evidence>
<protein>
    <submittedName>
        <fullName evidence="1">Uncharacterized protein</fullName>
    </submittedName>
</protein>
<proteinExistence type="predicted"/>
<sequence length="29" mass="3224">MKITKEDVETLINQIGSLLNDDEECDEAG</sequence>
<dbReference type="EMBL" id="RAPK01000007">
    <property type="protein sequence ID" value="RKD75220.1"/>
    <property type="molecule type" value="Genomic_DNA"/>
</dbReference>
<comment type="caution">
    <text evidence="1">The sequence shown here is derived from an EMBL/GenBank/DDBJ whole genome shotgun (WGS) entry which is preliminary data.</text>
</comment>
<reference evidence="1 2" key="1">
    <citation type="submission" date="2018-09" db="EMBL/GenBank/DDBJ databases">
        <title>Genomic Encyclopedia of Archaeal and Bacterial Type Strains, Phase II (KMG-II): from individual species to whole genera.</title>
        <authorList>
            <person name="Goeker M."/>
        </authorList>
    </citation>
    <scope>NUCLEOTIDE SEQUENCE [LARGE SCALE GENOMIC DNA]</scope>
    <source>
        <strain evidence="1 2">DSM 17008</strain>
    </source>
</reference>
<accession>A0A419V5I0</accession>
<keyword evidence="2" id="KW-1185">Reference proteome</keyword>
<dbReference type="Proteomes" id="UP000285120">
    <property type="component" value="Unassembled WGS sequence"/>
</dbReference>
<name>A0A419V5I0_9BACL</name>
<gene>
    <name evidence="1" type="ORF">ATL39_0918</name>
</gene>
<evidence type="ECO:0000313" key="1">
    <source>
        <dbReference type="EMBL" id="RKD75220.1"/>
    </source>
</evidence>
<dbReference type="AlphaFoldDB" id="A0A419V5I0"/>